<protein>
    <submittedName>
        <fullName evidence="1">Uncharacterized protein</fullName>
    </submittedName>
</protein>
<dbReference type="EMBL" id="KN833702">
    <property type="protein sequence ID" value="KIK26344.1"/>
    <property type="molecule type" value="Genomic_DNA"/>
</dbReference>
<evidence type="ECO:0000313" key="1">
    <source>
        <dbReference type="EMBL" id="KIK26344.1"/>
    </source>
</evidence>
<dbReference type="Proteomes" id="UP000054018">
    <property type="component" value="Unassembled WGS sequence"/>
</dbReference>
<sequence>MLRNIPTPRPSGLQAYNRERWCSARRDITPDFGSDQNHPPPDPSYRRWQICPVVCQPPKLSRRAMIIVSRQGWEH</sequence>
<name>A0A0C9ZK64_9AGAM</name>
<proteinExistence type="predicted"/>
<reference evidence="1 2" key="1">
    <citation type="submission" date="2014-04" db="EMBL/GenBank/DDBJ databases">
        <authorList>
            <consortium name="DOE Joint Genome Institute"/>
            <person name="Kuo A."/>
            <person name="Kohler A."/>
            <person name="Costa M.D."/>
            <person name="Nagy L.G."/>
            <person name="Floudas D."/>
            <person name="Copeland A."/>
            <person name="Barry K.W."/>
            <person name="Cichocki N."/>
            <person name="Veneault-Fourrey C."/>
            <person name="LaButti K."/>
            <person name="Lindquist E.A."/>
            <person name="Lipzen A."/>
            <person name="Lundell T."/>
            <person name="Morin E."/>
            <person name="Murat C."/>
            <person name="Sun H."/>
            <person name="Tunlid A."/>
            <person name="Henrissat B."/>
            <person name="Grigoriev I.V."/>
            <person name="Hibbett D.S."/>
            <person name="Martin F."/>
            <person name="Nordberg H.P."/>
            <person name="Cantor M.N."/>
            <person name="Hua S.X."/>
        </authorList>
    </citation>
    <scope>NUCLEOTIDE SEQUENCE [LARGE SCALE GENOMIC DNA]</scope>
    <source>
        <strain evidence="1 2">441</strain>
    </source>
</reference>
<dbReference type="HOGENOM" id="CLU_2671989_0_0_1"/>
<reference evidence="2" key="2">
    <citation type="submission" date="2015-01" db="EMBL/GenBank/DDBJ databases">
        <title>Evolutionary Origins and Diversification of the Mycorrhizal Mutualists.</title>
        <authorList>
            <consortium name="DOE Joint Genome Institute"/>
            <consortium name="Mycorrhizal Genomics Consortium"/>
            <person name="Kohler A."/>
            <person name="Kuo A."/>
            <person name="Nagy L.G."/>
            <person name="Floudas D."/>
            <person name="Copeland A."/>
            <person name="Barry K.W."/>
            <person name="Cichocki N."/>
            <person name="Veneault-Fourrey C."/>
            <person name="LaButti K."/>
            <person name="Lindquist E.A."/>
            <person name="Lipzen A."/>
            <person name="Lundell T."/>
            <person name="Morin E."/>
            <person name="Murat C."/>
            <person name="Riley R."/>
            <person name="Ohm R."/>
            <person name="Sun H."/>
            <person name="Tunlid A."/>
            <person name="Henrissat B."/>
            <person name="Grigoriev I.V."/>
            <person name="Hibbett D.S."/>
            <person name="Martin F."/>
        </authorList>
    </citation>
    <scope>NUCLEOTIDE SEQUENCE [LARGE SCALE GENOMIC DNA]</scope>
    <source>
        <strain evidence="2">441</strain>
    </source>
</reference>
<evidence type="ECO:0000313" key="2">
    <source>
        <dbReference type="Proteomes" id="UP000054018"/>
    </source>
</evidence>
<accession>A0A0C9ZK64</accession>
<organism evidence="1 2">
    <name type="scientific">Pisolithus microcarpus 441</name>
    <dbReference type="NCBI Taxonomy" id="765257"/>
    <lineage>
        <taxon>Eukaryota</taxon>
        <taxon>Fungi</taxon>
        <taxon>Dikarya</taxon>
        <taxon>Basidiomycota</taxon>
        <taxon>Agaricomycotina</taxon>
        <taxon>Agaricomycetes</taxon>
        <taxon>Agaricomycetidae</taxon>
        <taxon>Boletales</taxon>
        <taxon>Sclerodermatineae</taxon>
        <taxon>Pisolithaceae</taxon>
        <taxon>Pisolithus</taxon>
    </lineage>
</organism>
<dbReference type="AlphaFoldDB" id="A0A0C9ZK64"/>
<keyword evidence="2" id="KW-1185">Reference proteome</keyword>
<gene>
    <name evidence="1" type="ORF">PISMIDRAFT_676162</name>
</gene>